<dbReference type="InterPro" id="IPR036812">
    <property type="entry name" value="NAD(P)_OxRdtase_dom_sf"/>
</dbReference>
<dbReference type="Pfam" id="PF00248">
    <property type="entry name" value="Aldo_ket_red"/>
    <property type="match status" value="1"/>
</dbReference>
<dbReference type="PROSITE" id="PS00063">
    <property type="entry name" value="ALDOKETO_REDUCTASE_3"/>
    <property type="match status" value="1"/>
</dbReference>
<dbReference type="InterPro" id="IPR020471">
    <property type="entry name" value="AKR"/>
</dbReference>
<dbReference type="EMBL" id="JBBXMP010000093">
    <property type="protein sequence ID" value="KAL0062904.1"/>
    <property type="molecule type" value="Genomic_DNA"/>
</dbReference>
<sequence length="204" mass="22741">MINFLEDANCTLQAGYEFPETAEEQFGGFKVLDKPDFHDTWAALEKIHQSGQAKAIGVSNFSVKTLEALARTQKVVPAVNQVEMTPYLSQEDLLEYCQSKGIIVMAYGPSGHQKVRSDPTIVAMAQEYNASPNQVILAWHIARGVLPIPKSSNPERQKENITLPTLSPKDIEIITALDRSERILSKAGPDGKMFGWTFEQYGWK</sequence>
<organism evidence="2 3">
    <name type="scientific">Marasmius tenuissimus</name>
    <dbReference type="NCBI Taxonomy" id="585030"/>
    <lineage>
        <taxon>Eukaryota</taxon>
        <taxon>Fungi</taxon>
        <taxon>Dikarya</taxon>
        <taxon>Basidiomycota</taxon>
        <taxon>Agaricomycotina</taxon>
        <taxon>Agaricomycetes</taxon>
        <taxon>Agaricomycetidae</taxon>
        <taxon>Agaricales</taxon>
        <taxon>Marasmiineae</taxon>
        <taxon>Marasmiaceae</taxon>
        <taxon>Marasmius</taxon>
    </lineage>
</organism>
<gene>
    <name evidence="2" type="ORF">AAF712_010225</name>
</gene>
<dbReference type="PANTHER" id="PTHR11732">
    <property type="entry name" value="ALDO/KETO REDUCTASE"/>
    <property type="match status" value="1"/>
</dbReference>
<name>A0ABR2ZPR6_9AGAR</name>
<accession>A0ABR2ZPR6</accession>
<protein>
    <recommendedName>
        <fullName evidence="1">NADP-dependent oxidoreductase domain-containing protein</fullName>
    </recommendedName>
</protein>
<feature type="domain" description="NADP-dependent oxidoreductase" evidence="1">
    <location>
        <begin position="37"/>
        <end position="178"/>
    </location>
</feature>
<dbReference type="InterPro" id="IPR023210">
    <property type="entry name" value="NADP_OxRdtase_dom"/>
</dbReference>
<dbReference type="Proteomes" id="UP001437256">
    <property type="component" value="Unassembled WGS sequence"/>
</dbReference>
<dbReference type="SUPFAM" id="SSF51430">
    <property type="entry name" value="NAD(P)-linked oxidoreductase"/>
    <property type="match status" value="1"/>
</dbReference>
<dbReference type="PRINTS" id="PR00069">
    <property type="entry name" value="ALDKETRDTASE"/>
</dbReference>
<dbReference type="CDD" id="cd19071">
    <property type="entry name" value="AKR_AKR1-5-like"/>
    <property type="match status" value="1"/>
</dbReference>
<reference evidence="2 3" key="1">
    <citation type="submission" date="2024-05" db="EMBL/GenBank/DDBJ databases">
        <title>A draft genome resource for the thread blight pathogen Marasmius tenuissimus strain MS-2.</title>
        <authorList>
            <person name="Yulfo-Soto G.E."/>
            <person name="Baruah I.K."/>
            <person name="Amoako-Attah I."/>
            <person name="Bukari Y."/>
            <person name="Meinhardt L.W."/>
            <person name="Bailey B.A."/>
            <person name="Cohen S.P."/>
        </authorList>
    </citation>
    <scope>NUCLEOTIDE SEQUENCE [LARGE SCALE GENOMIC DNA]</scope>
    <source>
        <strain evidence="2 3">MS-2</strain>
    </source>
</reference>
<dbReference type="PROSITE" id="PS00062">
    <property type="entry name" value="ALDOKETO_REDUCTASE_2"/>
    <property type="match status" value="1"/>
</dbReference>
<evidence type="ECO:0000313" key="2">
    <source>
        <dbReference type="EMBL" id="KAL0062904.1"/>
    </source>
</evidence>
<evidence type="ECO:0000313" key="3">
    <source>
        <dbReference type="Proteomes" id="UP001437256"/>
    </source>
</evidence>
<proteinExistence type="predicted"/>
<keyword evidence="3" id="KW-1185">Reference proteome</keyword>
<dbReference type="InterPro" id="IPR018170">
    <property type="entry name" value="Aldo/ket_reductase_CS"/>
</dbReference>
<evidence type="ECO:0000259" key="1">
    <source>
        <dbReference type="Pfam" id="PF00248"/>
    </source>
</evidence>
<comment type="caution">
    <text evidence="2">The sequence shown here is derived from an EMBL/GenBank/DDBJ whole genome shotgun (WGS) entry which is preliminary data.</text>
</comment>
<dbReference type="Gene3D" id="3.20.20.100">
    <property type="entry name" value="NADP-dependent oxidoreductase domain"/>
    <property type="match status" value="1"/>
</dbReference>